<reference evidence="2 3" key="1">
    <citation type="submission" date="2022-11" db="EMBL/GenBank/DDBJ databases">
        <title>Minimal conservation of predation-associated metabolite biosynthetic gene clusters underscores biosynthetic potential of Myxococcota including descriptions for ten novel species: Archangium lansinium sp. nov., Myxococcus landrumus sp. nov., Nannocystis bai.</title>
        <authorList>
            <person name="Ahearne A."/>
            <person name="Stevens C."/>
            <person name="Dowd S."/>
        </authorList>
    </citation>
    <scope>NUCLEOTIDE SEQUENCE [LARGE SCALE GENOMIC DNA]</scope>
    <source>
        <strain evidence="2 3">NCELM</strain>
    </source>
</reference>
<dbReference type="Pfam" id="PF02581">
    <property type="entry name" value="TMP-TENI"/>
    <property type="match status" value="1"/>
</dbReference>
<dbReference type="InterPro" id="IPR036206">
    <property type="entry name" value="ThiamineP_synth_sf"/>
</dbReference>
<name>A0ABT5B715_9BACT</name>
<feature type="domain" description="Thiamine phosphate synthase/TenI" evidence="1">
    <location>
        <begin position="42"/>
        <end position="203"/>
    </location>
</feature>
<sequence length="236" mass="24575">MVTRATLTAVTPPFRLLAITPPTGPVDPDLVTRWRTGAGDCALAVLLREPGAPPDVLLDPAGRLAPLVRRCRDRAIPLLLAVDLAHVARAVELTGIDGLHLRGDPSLASLADLRPRLPGLLGRAVHDEPRPGHHLVDYSLVAPVFPPTTAQPGAPLGSKLPLGLAGLRAWTADPAACIVALGGVGPETARDCLAAGARALAGIGVFFGPPGRVEQDVAALSEQLRAWHVLPPRTRA</sequence>
<keyword evidence="3" id="KW-1185">Reference proteome</keyword>
<dbReference type="EMBL" id="JAQNDN010000008">
    <property type="protein sequence ID" value="MDC0669528.1"/>
    <property type="molecule type" value="Genomic_DNA"/>
</dbReference>
<evidence type="ECO:0000313" key="2">
    <source>
        <dbReference type="EMBL" id="MDC0669528.1"/>
    </source>
</evidence>
<dbReference type="InterPro" id="IPR022998">
    <property type="entry name" value="ThiamineP_synth_TenI"/>
</dbReference>
<dbReference type="SUPFAM" id="SSF51391">
    <property type="entry name" value="Thiamin phosphate synthase"/>
    <property type="match status" value="1"/>
</dbReference>
<gene>
    <name evidence="2" type="ORF">POL58_17375</name>
</gene>
<evidence type="ECO:0000259" key="1">
    <source>
        <dbReference type="Pfam" id="PF02581"/>
    </source>
</evidence>
<dbReference type="InterPro" id="IPR013785">
    <property type="entry name" value="Aldolase_TIM"/>
</dbReference>
<dbReference type="RefSeq" id="WP_271999329.1">
    <property type="nucleotide sequence ID" value="NZ_JAQNDN010000008.1"/>
</dbReference>
<protein>
    <submittedName>
        <fullName evidence="2">Thiamine phosphate synthase</fullName>
    </submittedName>
</protein>
<dbReference type="CDD" id="cd00564">
    <property type="entry name" value="TMP_TenI"/>
    <property type="match status" value="1"/>
</dbReference>
<proteinExistence type="predicted"/>
<dbReference type="Gene3D" id="3.20.20.70">
    <property type="entry name" value="Aldolase class I"/>
    <property type="match status" value="1"/>
</dbReference>
<accession>A0ABT5B715</accession>
<organism evidence="2 3">
    <name type="scientific">Nannocystis radixulma</name>
    <dbReference type="NCBI Taxonomy" id="2995305"/>
    <lineage>
        <taxon>Bacteria</taxon>
        <taxon>Pseudomonadati</taxon>
        <taxon>Myxococcota</taxon>
        <taxon>Polyangia</taxon>
        <taxon>Nannocystales</taxon>
        <taxon>Nannocystaceae</taxon>
        <taxon>Nannocystis</taxon>
    </lineage>
</organism>
<evidence type="ECO:0000313" key="3">
    <source>
        <dbReference type="Proteomes" id="UP001217838"/>
    </source>
</evidence>
<comment type="caution">
    <text evidence="2">The sequence shown here is derived from an EMBL/GenBank/DDBJ whole genome shotgun (WGS) entry which is preliminary data.</text>
</comment>
<dbReference type="Proteomes" id="UP001217838">
    <property type="component" value="Unassembled WGS sequence"/>
</dbReference>